<evidence type="ECO:0000259" key="5">
    <source>
        <dbReference type="PROSITE" id="PS50931"/>
    </source>
</evidence>
<sequence length="296" mass="33830">MNESQLQTFLTVAEHKSYSKAAEALVVTQPTVTSRIKALEDILQCELFKRAGHEIFLTDAANMFMEYANNILTNIKHAKEISNMVKDPIIKVGFSPGYSYSFITELLKTVKSMGDIDIQVVEGHDSVSLNERASSGEIDIVFTRNPISDHSDIISEYLFDNNLMVLLPIDHYLCEKQTIHIEDLNEETILSFKRNSFLWKLIDQQLIKAQSVTRIDVDNNEMLLKAVANNIGIGIIPELGMDKRYTSEIKARKISDIYNIQNKVYVQYRNSSHVNHLAKKIIYAVINHKYTEEEKV</sequence>
<gene>
    <name evidence="6" type="ORF">DT065_15130</name>
</gene>
<dbReference type="InterPro" id="IPR036388">
    <property type="entry name" value="WH-like_DNA-bd_sf"/>
</dbReference>
<dbReference type="EMBL" id="CP031092">
    <property type="protein sequence ID" value="AXF57200.1"/>
    <property type="molecule type" value="Genomic_DNA"/>
</dbReference>
<evidence type="ECO:0000313" key="7">
    <source>
        <dbReference type="Proteomes" id="UP000252100"/>
    </source>
</evidence>
<dbReference type="InterPro" id="IPR000847">
    <property type="entry name" value="LysR_HTH_N"/>
</dbReference>
<proteinExistence type="inferred from homology"/>
<keyword evidence="4" id="KW-0804">Transcription</keyword>
<feature type="domain" description="HTH lysR-type" evidence="5">
    <location>
        <begin position="1"/>
        <end position="58"/>
    </location>
</feature>
<dbReference type="CDD" id="cd05466">
    <property type="entry name" value="PBP2_LTTR_substrate"/>
    <property type="match status" value="1"/>
</dbReference>
<dbReference type="Proteomes" id="UP000252100">
    <property type="component" value="Chromosome"/>
</dbReference>
<evidence type="ECO:0000256" key="2">
    <source>
        <dbReference type="ARBA" id="ARBA00023015"/>
    </source>
</evidence>
<dbReference type="AlphaFoldDB" id="A0A345C1W9"/>
<dbReference type="FunFam" id="1.10.10.10:FF:000001">
    <property type="entry name" value="LysR family transcriptional regulator"/>
    <property type="match status" value="1"/>
</dbReference>
<dbReference type="RefSeq" id="WP_114374798.1">
    <property type="nucleotide sequence ID" value="NZ_CP031092.1"/>
</dbReference>
<dbReference type="Gene3D" id="1.10.10.10">
    <property type="entry name" value="Winged helix-like DNA-binding domain superfamily/Winged helix DNA-binding domain"/>
    <property type="match status" value="1"/>
</dbReference>
<keyword evidence="2" id="KW-0805">Transcription regulation</keyword>
<dbReference type="GO" id="GO:0003700">
    <property type="term" value="F:DNA-binding transcription factor activity"/>
    <property type="evidence" value="ECO:0007669"/>
    <property type="project" value="InterPro"/>
</dbReference>
<evidence type="ECO:0000313" key="6">
    <source>
        <dbReference type="EMBL" id="AXF57200.1"/>
    </source>
</evidence>
<dbReference type="SUPFAM" id="SSF46785">
    <property type="entry name" value="Winged helix' DNA-binding domain"/>
    <property type="match status" value="1"/>
</dbReference>
<dbReference type="OrthoDB" id="9785745at2"/>
<dbReference type="PANTHER" id="PTHR30126:SF40">
    <property type="entry name" value="HTH-TYPE TRANSCRIPTIONAL REGULATOR GLTR"/>
    <property type="match status" value="1"/>
</dbReference>
<dbReference type="PANTHER" id="PTHR30126">
    <property type="entry name" value="HTH-TYPE TRANSCRIPTIONAL REGULATOR"/>
    <property type="match status" value="1"/>
</dbReference>
<evidence type="ECO:0000256" key="3">
    <source>
        <dbReference type="ARBA" id="ARBA00023125"/>
    </source>
</evidence>
<reference evidence="6 7" key="1">
    <citation type="journal article" date="2018" name="J. Microbiol.">
        <title>Salicibibacter kimchii gen. nov., sp. nov., a moderately halophilic and alkalitolerant bacterium in the family Bacillaceae, isolated from kimchi.</title>
        <authorList>
            <person name="Jang J.Y."/>
            <person name="Oh Y.J."/>
            <person name="Lim S.K."/>
            <person name="Park H.K."/>
            <person name="Lee C."/>
            <person name="Kim J.Y."/>
            <person name="Lee M.A."/>
            <person name="Choi H.J."/>
        </authorList>
    </citation>
    <scope>NUCLEOTIDE SEQUENCE [LARGE SCALE GENOMIC DNA]</scope>
    <source>
        <strain evidence="6 7">NKC1-1</strain>
    </source>
</reference>
<dbReference type="Gene3D" id="3.40.190.290">
    <property type="match status" value="1"/>
</dbReference>
<comment type="similarity">
    <text evidence="1">Belongs to the LysR transcriptional regulatory family.</text>
</comment>
<protein>
    <submittedName>
        <fullName evidence="6">LysR family transcriptional regulator</fullName>
    </submittedName>
</protein>
<dbReference type="Pfam" id="PF00126">
    <property type="entry name" value="HTH_1"/>
    <property type="match status" value="1"/>
</dbReference>
<keyword evidence="3" id="KW-0238">DNA-binding</keyword>
<dbReference type="InterPro" id="IPR036390">
    <property type="entry name" value="WH_DNA-bd_sf"/>
</dbReference>
<dbReference type="KEGG" id="rue:DT065_15130"/>
<organism evidence="6 7">
    <name type="scientific">Salicibibacter kimchii</name>
    <dbReference type="NCBI Taxonomy" id="2099786"/>
    <lineage>
        <taxon>Bacteria</taxon>
        <taxon>Bacillati</taxon>
        <taxon>Bacillota</taxon>
        <taxon>Bacilli</taxon>
        <taxon>Bacillales</taxon>
        <taxon>Bacillaceae</taxon>
        <taxon>Salicibibacter</taxon>
    </lineage>
</organism>
<accession>A0A345C1W9</accession>
<dbReference type="Pfam" id="PF03466">
    <property type="entry name" value="LysR_substrate"/>
    <property type="match status" value="1"/>
</dbReference>
<evidence type="ECO:0000256" key="4">
    <source>
        <dbReference type="ARBA" id="ARBA00023163"/>
    </source>
</evidence>
<name>A0A345C1W9_9BACI</name>
<dbReference type="GO" id="GO:0000976">
    <property type="term" value="F:transcription cis-regulatory region binding"/>
    <property type="evidence" value="ECO:0007669"/>
    <property type="project" value="TreeGrafter"/>
</dbReference>
<dbReference type="PRINTS" id="PR00039">
    <property type="entry name" value="HTHLYSR"/>
</dbReference>
<dbReference type="PROSITE" id="PS50931">
    <property type="entry name" value="HTH_LYSR"/>
    <property type="match status" value="1"/>
</dbReference>
<dbReference type="InterPro" id="IPR005119">
    <property type="entry name" value="LysR_subst-bd"/>
</dbReference>
<keyword evidence="7" id="KW-1185">Reference proteome</keyword>
<dbReference type="SUPFAM" id="SSF53850">
    <property type="entry name" value="Periplasmic binding protein-like II"/>
    <property type="match status" value="1"/>
</dbReference>
<evidence type="ECO:0000256" key="1">
    <source>
        <dbReference type="ARBA" id="ARBA00009437"/>
    </source>
</evidence>